<evidence type="ECO:0000256" key="5">
    <source>
        <dbReference type="ARBA" id="ARBA00022884"/>
    </source>
</evidence>
<dbReference type="FunFam" id="3.30.1370.10:FF:000009">
    <property type="entry name" value="RNA-binding protein PNO1"/>
    <property type="match status" value="1"/>
</dbReference>
<keyword evidence="6" id="KW-0539">Nucleus</keyword>
<feature type="domain" description="K Homology" evidence="10">
    <location>
        <begin position="168"/>
        <end position="233"/>
    </location>
</feature>
<comment type="subunit">
    <text evidence="3">Component of the small ribosomal subunit, ribosomal RNA processing complex (SSU RRP complex).</text>
</comment>
<dbReference type="EMBL" id="KV442021">
    <property type="protein sequence ID" value="OAQ33508.1"/>
    <property type="molecule type" value="Genomic_DNA"/>
</dbReference>
<dbReference type="Pfam" id="PF17903">
    <property type="entry name" value="KH_KRR1_1st"/>
    <property type="match status" value="1"/>
</dbReference>
<dbReference type="Gene3D" id="3.30.1370.10">
    <property type="entry name" value="K Homology domain, type 1"/>
    <property type="match status" value="2"/>
</dbReference>
<keyword evidence="5" id="KW-0694">RNA-binding</keyword>
<proteinExistence type="inferred from homology"/>
<organism evidence="11 12">
    <name type="scientific">Linnemannia elongata AG-77</name>
    <dbReference type="NCBI Taxonomy" id="1314771"/>
    <lineage>
        <taxon>Eukaryota</taxon>
        <taxon>Fungi</taxon>
        <taxon>Fungi incertae sedis</taxon>
        <taxon>Mucoromycota</taxon>
        <taxon>Mortierellomycotina</taxon>
        <taxon>Mortierellomycetes</taxon>
        <taxon>Mortierellales</taxon>
        <taxon>Mortierellaceae</taxon>
        <taxon>Linnemannia</taxon>
    </lineage>
</organism>
<name>A0A197K8K8_9FUNG</name>
<protein>
    <recommendedName>
        <fullName evidence="4">Pre-rRNA-processing protein PNO1</fullName>
    </recommendedName>
    <alternativeName>
        <fullName evidence="8">Pre-rRNA-processing protein pno1</fullName>
    </alternativeName>
</protein>
<dbReference type="GO" id="GO:0000056">
    <property type="term" value="P:ribosomal small subunit export from nucleus"/>
    <property type="evidence" value="ECO:0007669"/>
    <property type="project" value="EnsemblFungi"/>
</dbReference>
<accession>A0A197K8K8</accession>
<dbReference type="OrthoDB" id="1932641at2759"/>
<evidence type="ECO:0000256" key="9">
    <source>
        <dbReference type="SAM" id="MobiDB-lite"/>
    </source>
</evidence>
<dbReference type="Pfam" id="PF22891">
    <property type="entry name" value="KH_PNO1_2nd"/>
    <property type="match status" value="1"/>
</dbReference>
<comment type="subcellular location">
    <subcellularLocation>
        <location evidence="1">Nucleus</location>
        <location evidence="1">Nucleolus</location>
    </subcellularLocation>
</comment>
<evidence type="ECO:0000256" key="3">
    <source>
        <dbReference type="ARBA" id="ARBA00011420"/>
    </source>
</evidence>
<evidence type="ECO:0000256" key="8">
    <source>
        <dbReference type="ARBA" id="ARBA00071744"/>
    </source>
</evidence>
<dbReference type="GO" id="GO:0000447">
    <property type="term" value="P:endonucleolytic cleavage in ITS1 to separate SSU-rRNA from 5.8S rRNA and LSU-rRNA from tricistronic rRNA transcript (SSU-rRNA, 5.8S rRNA, LSU-rRNA)"/>
    <property type="evidence" value="ECO:0007669"/>
    <property type="project" value="EnsemblFungi"/>
</dbReference>
<dbReference type="InterPro" id="IPR036612">
    <property type="entry name" value="KH_dom_type_1_sf"/>
</dbReference>
<evidence type="ECO:0000256" key="7">
    <source>
        <dbReference type="ARBA" id="ARBA00025554"/>
    </source>
</evidence>
<dbReference type="CDD" id="cd22391">
    <property type="entry name" value="KH-I_PNO1_rpt1"/>
    <property type="match status" value="1"/>
</dbReference>
<dbReference type="SUPFAM" id="SSF54791">
    <property type="entry name" value="Eukaryotic type KH-domain (KH-domain type I)"/>
    <property type="match status" value="1"/>
</dbReference>
<dbReference type="PANTHER" id="PTHR12826:SF13">
    <property type="entry name" value="RNA-BINDING PROTEIN PNO1"/>
    <property type="match status" value="1"/>
</dbReference>
<gene>
    <name evidence="11" type="ORF">K457DRAFT_107196</name>
</gene>
<dbReference type="AlphaFoldDB" id="A0A197K8K8"/>
<evidence type="ECO:0000313" key="12">
    <source>
        <dbReference type="Proteomes" id="UP000078512"/>
    </source>
</evidence>
<dbReference type="InterPro" id="IPR055212">
    <property type="entry name" value="KH-I_PNO1_first"/>
</dbReference>
<dbReference type="SMART" id="SM00322">
    <property type="entry name" value="KH"/>
    <property type="match status" value="1"/>
</dbReference>
<evidence type="ECO:0000259" key="10">
    <source>
        <dbReference type="SMART" id="SM00322"/>
    </source>
</evidence>
<dbReference type="GO" id="GO:0043248">
    <property type="term" value="P:proteasome assembly"/>
    <property type="evidence" value="ECO:0007669"/>
    <property type="project" value="EnsemblFungi"/>
</dbReference>
<dbReference type="GO" id="GO:0042134">
    <property type="term" value="F:rRNA primary transcript binding"/>
    <property type="evidence" value="ECO:0007669"/>
    <property type="project" value="EnsemblFungi"/>
</dbReference>
<comment type="function">
    <text evidence="7">Required for small ribosomal subunit (SSU) synthesis. Has a role in the processing of early nucleolar and late cytoplasmic pre-RNA species.</text>
</comment>
<keyword evidence="12" id="KW-1185">Reference proteome</keyword>
<dbReference type="InterPro" id="IPR041174">
    <property type="entry name" value="KRR1-like_KH1"/>
</dbReference>
<reference evidence="11 12" key="1">
    <citation type="submission" date="2016-05" db="EMBL/GenBank/DDBJ databases">
        <title>Genome sequencing reveals origins of a unique bacterial endosymbiosis in the earliest lineages of terrestrial Fungi.</title>
        <authorList>
            <consortium name="DOE Joint Genome Institute"/>
            <person name="Uehling J."/>
            <person name="Gryganskyi A."/>
            <person name="Hameed K."/>
            <person name="Tschaplinski T."/>
            <person name="Misztal P."/>
            <person name="Wu S."/>
            <person name="Desiro A."/>
            <person name="Vande Pol N."/>
            <person name="Du Z.-Y."/>
            <person name="Zienkiewicz A."/>
            <person name="Zienkiewicz K."/>
            <person name="Morin E."/>
            <person name="Tisserant E."/>
            <person name="Splivallo R."/>
            <person name="Hainaut M."/>
            <person name="Henrissat B."/>
            <person name="Ohm R."/>
            <person name="Kuo A."/>
            <person name="Yan J."/>
            <person name="Lipzen A."/>
            <person name="Nolan M."/>
            <person name="Labutti K."/>
            <person name="Barry K."/>
            <person name="Goldstein A."/>
            <person name="Labbe J."/>
            <person name="Schadt C."/>
            <person name="Tuskan G."/>
            <person name="Grigoriev I."/>
            <person name="Martin F."/>
            <person name="Vilgalys R."/>
            <person name="Bonito G."/>
        </authorList>
    </citation>
    <scope>NUCLEOTIDE SEQUENCE [LARGE SCALE GENOMIC DNA]</scope>
    <source>
        <strain evidence="11 12">AG-77</strain>
    </source>
</reference>
<evidence type="ECO:0000256" key="1">
    <source>
        <dbReference type="ARBA" id="ARBA00004604"/>
    </source>
</evidence>
<comment type="similarity">
    <text evidence="2">Belongs to the PNO1 family.</text>
</comment>
<sequence length="255" mass="28223">MSSLASYKGPKPVQKPTINDIEEDEDDVLISADNLPQHGNAAGAAAESEDMDMDTGMEKPKYAALKANEMTSKSSVQQRKIPIPPHRMTPLKNEWMKIYSPLVDHLKLQVRMNVKSKSVEIRTSKHTDDTGALQKGADFIKAFALGFDLDDATALLRLDDLYLDSFEIKDVKTLNGDHLSRAIGRIAGKDGKTKFTIENASKTRIVLAETRIHILGSFQNIKTARDAIVSLILGSPPGKVYSTLRTKAARMKERF</sequence>
<dbReference type="CDD" id="cd22392">
    <property type="entry name" value="KH-I_PNO1_rpt2"/>
    <property type="match status" value="1"/>
</dbReference>
<evidence type="ECO:0000313" key="11">
    <source>
        <dbReference type="EMBL" id="OAQ33508.1"/>
    </source>
</evidence>
<evidence type="ECO:0000256" key="2">
    <source>
        <dbReference type="ARBA" id="ARBA00007515"/>
    </source>
</evidence>
<evidence type="ECO:0000256" key="4">
    <source>
        <dbReference type="ARBA" id="ARBA00016042"/>
    </source>
</evidence>
<dbReference type="InterPro" id="IPR004087">
    <property type="entry name" value="KH_dom"/>
</dbReference>
<dbReference type="InterPro" id="IPR055211">
    <property type="entry name" value="KH_PNO1_2nd"/>
</dbReference>
<dbReference type="PANTHER" id="PTHR12826">
    <property type="entry name" value="RIBONUCLEASE Y"/>
    <property type="match status" value="1"/>
</dbReference>
<dbReference type="GO" id="GO:0000472">
    <property type="term" value="P:endonucleolytic cleavage to generate mature 5'-end of SSU-rRNA from (SSU-rRNA, 5.8S rRNA, LSU-rRNA)"/>
    <property type="evidence" value="ECO:0007669"/>
    <property type="project" value="EnsemblFungi"/>
</dbReference>
<feature type="region of interest" description="Disordered" evidence="9">
    <location>
        <begin position="1"/>
        <end position="53"/>
    </location>
</feature>
<dbReference type="GO" id="GO:0042255">
    <property type="term" value="P:ribosome assembly"/>
    <property type="evidence" value="ECO:0007669"/>
    <property type="project" value="EnsemblFungi"/>
</dbReference>
<dbReference type="GO" id="GO:0051082">
    <property type="term" value="F:unfolded protein binding"/>
    <property type="evidence" value="ECO:0007669"/>
    <property type="project" value="EnsemblFungi"/>
</dbReference>
<dbReference type="GO" id="GO:0005730">
    <property type="term" value="C:nucleolus"/>
    <property type="evidence" value="ECO:0007669"/>
    <property type="project" value="UniProtKB-SubCell"/>
</dbReference>
<dbReference type="FunFam" id="3.30.1370.10:FF:000048">
    <property type="entry name" value="RNA-binding protein PNO1 isoform X2"/>
    <property type="match status" value="1"/>
</dbReference>
<dbReference type="STRING" id="1314771.A0A197K8K8"/>
<dbReference type="Proteomes" id="UP000078512">
    <property type="component" value="Unassembled WGS sequence"/>
</dbReference>
<evidence type="ECO:0000256" key="6">
    <source>
        <dbReference type="ARBA" id="ARBA00023242"/>
    </source>
</evidence>